<dbReference type="AlphaFoldDB" id="A0AAN6YJT8"/>
<name>A0AAN6YJT8_9PEZI</name>
<gene>
    <name evidence="1" type="ORF">QBC38DRAFT_526386</name>
</gene>
<evidence type="ECO:0000313" key="1">
    <source>
        <dbReference type="EMBL" id="KAK4220578.1"/>
    </source>
</evidence>
<sequence>MTRAESSGNFERADYMTWFGFQGGHSSFGFIDSMIFWFPELESVRSYIRLDLSKTVDHAVEAYTEAAQNLSDLCGCYKCDKDYVPPTGLGYDSCTNFTPAKLRSIRNLARNAYWGDIVFLIHLLDLASIYHTAQFPFTTNLYPQEAITTFTAASVGCICFYFNILTDISDEPEKGALLNVLSSAITTPEGRKHAHVTDRIRHKSSGYLALDWREVGSFEESPEFTVNYICNPPRPIERSNSDFGIDTGNHNLKATLLVEESPEGLRVDVDISGSRGSCRVGVYQLLREIIDNSGVVHCSRRKCVAVNRDEWDSILIVDGERKLPEEREDAVYVRRLAGNSLARCIGLLVGKDSWCDSIIFRGKESLCQI</sequence>
<reference evidence="1" key="1">
    <citation type="journal article" date="2023" name="Mol. Phylogenet. Evol.">
        <title>Genome-scale phylogeny and comparative genomics of the fungal order Sordariales.</title>
        <authorList>
            <person name="Hensen N."/>
            <person name="Bonometti L."/>
            <person name="Westerberg I."/>
            <person name="Brannstrom I.O."/>
            <person name="Guillou S."/>
            <person name="Cros-Aarteil S."/>
            <person name="Calhoun S."/>
            <person name="Haridas S."/>
            <person name="Kuo A."/>
            <person name="Mondo S."/>
            <person name="Pangilinan J."/>
            <person name="Riley R."/>
            <person name="LaButti K."/>
            <person name="Andreopoulos B."/>
            <person name="Lipzen A."/>
            <person name="Chen C."/>
            <person name="Yan M."/>
            <person name="Daum C."/>
            <person name="Ng V."/>
            <person name="Clum A."/>
            <person name="Steindorff A."/>
            <person name="Ohm R.A."/>
            <person name="Martin F."/>
            <person name="Silar P."/>
            <person name="Natvig D.O."/>
            <person name="Lalanne C."/>
            <person name="Gautier V."/>
            <person name="Ament-Velasquez S.L."/>
            <person name="Kruys A."/>
            <person name="Hutchinson M.I."/>
            <person name="Powell A.J."/>
            <person name="Barry K."/>
            <person name="Miller A.N."/>
            <person name="Grigoriev I.V."/>
            <person name="Debuchy R."/>
            <person name="Gladieux P."/>
            <person name="Hiltunen Thoren M."/>
            <person name="Johannesson H."/>
        </authorList>
    </citation>
    <scope>NUCLEOTIDE SEQUENCE</scope>
    <source>
        <strain evidence="1">CBS 990.96</strain>
    </source>
</reference>
<comment type="caution">
    <text evidence="1">The sequence shown here is derived from an EMBL/GenBank/DDBJ whole genome shotgun (WGS) entry which is preliminary data.</text>
</comment>
<proteinExistence type="predicted"/>
<keyword evidence="2" id="KW-1185">Reference proteome</keyword>
<evidence type="ECO:0000313" key="2">
    <source>
        <dbReference type="Proteomes" id="UP001301958"/>
    </source>
</evidence>
<accession>A0AAN6YJT8</accession>
<organism evidence="1 2">
    <name type="scientific">Podospora fimiseda</name>
    <dbReference type="NCBI Taxonomy" id="252190"/>
    <lineage>
        <taxon>Eukaryota</taxon>
        <taxon>Fungi</taxon>
        <taxon>Dikarya</taxon>
        <taxon>Ascomycota</taxon>
        <taxon>Pezizomycotina</taxon>
        <taxon>Sordariomycetes</taxon>
        <taxon>Sordariomycetidae</taxon>
        <taxon>Sordariales</taxon>
        <taxon>Podosporaceae</taxon>
        <taxon>Podospora</taxon>
    </lineage>
</organism>
<reference evidence="1" key="2">
    <citation type="submission" date="2023-05" db="EMBL/GenBank/DDBJ databases">
        <authorList>
            <consortium name="Lawrence Berkeley National Laboratory"/>
            <person name="Steindorff A."/>
            <person name="Hensen N."/>
            <person name="Bonometti L."/>
            <person name="Westerberg I."/>
            <person name="Brannstrom I.O."/>
            <person name="Guillou S."/>
            <person name="Cros-Aarteil S."/>
            <person name="Calhoun S."/>
            <person name="Haridas S."/>
            <person name="Kuo A."/>
            <person name="Mondo S."/>
            <person name="Pangilinan J."/>
            <person name="Riley R."/>
            <person name="Labutti K."/>
            <person name="Andreopoulos B."/>
            <person name="Lipzen A."/>
            <person name="Chen C."/>
            <person name="Yanf M."/>
            <person name="Daum C."/>
            <person name="Ng V."/>
            <person name="Clum A."/>
            <person name="Ohm R."/>
            <person name="Martin F."/>
            <person name="Silar P."/>
            <person name="Natvig D."/>
            <person name="Lalanne C."/>
            <person name="Gautier V."/>
            <person name="Ament-Velasquez S.L."/>
            <person name="Kruys A."/>
            <person name="Hutchinson M.I."/>
            <person name="Powell A.J."/>
            <person name="Barry K."/>
            <person name="Miller A.N."/>
            <person name="Grigoriev I.V."/>
            <person name="Debuchy R."/>
            <person name="Gladieux P."/>
            <person name="Thoren M.H."/>
            <person name="Johannesson H."/>
        </authorList>
    </citation>
    <scope>NUCLEOTIDE SEQUENCE</scope>
    <source>
        <strain evidence="1">CBS 990.96</strain>
    </source>
</reference>
<dbReference type="EMBL" id="MU865706">
    <property type="protein sequence ID" value="KAK4220578.1"/>
    <property type="molecule type" value="Genomic_DNA"/>
</dbReference>
<dbReference type="Proteomes" id="UP001301958">
    <property type="component" value="Unassembled WGS sequence"/>
</dbReference>
<protein>
    <submittedName>
        <fullName evidence="1">Uncharacterized protein</fullName>
    </submittedName>
</protein>